<evidence type="ECO:0000313" key="2">
    <source>
        <dbReference type="EMBL" id="MBV7269166.1"/>
    </source>
</evidence>
<name>A0A9X1F8Q8_9FLAO</name>
<protein>
    <submittedName>
        <fullName evidence="2">DUF1972 domain-containing protein</fullName>
    </submittedName>
</protein>
<comment type="caution">
    <text evidence="2">The sequence shown here is derived from an EMBL/GenBank/DDBJ whole genome shotgun (WGS) entry which is preliminary data.</text>
</comment>
<organism evidence="2 3">
    <name type="scientific">Winogradskyella luteola</name>
    <dbReference type="NCBI Taxonomy" id="2828330"/>
    <lineage>
        <taxon>Bacteria</taxon>
        <taxon>Pseudomonadati</taxon>
        <taxon>Bacteroidota</taxon>
        <taxon>Flavobacteriia</taxon>
        <taxon>Flavobacteriales</taxon>
        <taxon>Flavobacteriaceae</taxon>
        <taxon>Winogradskyella</taxon>
    </lineage>
</organism>
<dbReference type="PANTHER" id="PTHR46401">
    <property type="entry name" value="GLYCOSYLTRANSFERASE WBBK-RELATED"/>
    <property type="match status" value="1"/>
</dbReference>
<reference evidence="2" key="1">
    <citation type="submission" date="2021-04" db="EMBL/GenBank/DDBJ databases">
        <authorList>
            <person name="Pira H."/>
            <person name="Risdian C."/>
            <person name="Wink J."/>
        </authorList>
    </citation>
    <scope>NUCLEOTIDE SEQUENCE</scope>
    <source>
        <strain evidence="2">WHY3</strain>
    </source>
</reference>
<evidence type="ECO:0000313" key="3">
    <source>
        <dbReference type="Proteomes" id="UP001138894"/>
    </source>
</evidence>
<proteinExistence type="predicted"/>
<dbReference type="InterPro" id="IPR015393">
    <property type="entry name" value="DUF1972"/>
</dbReference>
<dbReference type="PANTHER" id="PTHR46401:SF8">
    <property type="entry name" value="BLL6006 PROTEIN"/>
    <property type="match status" value="1"/>
</dbReference>
<dbReference type="Proteomes" id="UP001138894">
    <property type="component" value="Unassembled WGS sequence"/>
</dbReference>
<keyword evidence="3" id="KW-1185">Reference proteome</keyword>
<sequence>MKIGIIGTRGIPNYHGGFEQFAEFFALHSKKKGHDVYVYNSHVHPYKKKEYKGVKIIHSYDPESKIGTIGQFIYDLNCIRDSRKRDFDIILQLGYTSSSVWGWILPARPIIITNMDGLEWKRSKYSKNVQKFLLYAEKLAVKTSDYLISDSLEIQSYIKEKYKRDSEYIAYGANVFVPNIDIEFAFQELSPNEYFLLIARMEPENNIEMILDGYVSSNSNYPFCVVGNTESTSFGSYIKNKFDKYEGIRFFGAIYDLEVLNNIRYNSRLYFHGHSVGGTNPSLLEAMASSSLIASHRNDFNYAILEDDAFYFKSADEVAEIIQDHNKMENLSIIKNNIKKIMTKFSWEFINKSYLSFFKKCLDE</sequence>
<gene>
    <name evidence="2" type="ORF">KCG49_08200</name>
</gene>
<dbReference type="RefSeq" id="WP_218545732.1">
    <property type="nucleotide sequence ID" value="NZ_JAGSPD010000005.1"/>
</dbReference>
<evidence type="ECO:0000259" key="1">
    <source>
        <dbReference type="Pfam" id="PF09314"/>
    </source>
</evidence>
<dbReference type="EMBL" id="JAGSPD010000005">
    <property type="protein sequence ID" value="MBV7269166.1"/>
    <property type="molecule type" value="Genomic_DNA"/>
</dbReference>
<accession>A0A9X1F8Q8</accession>
<dbReference type="AlphaFoldDB" id="A0A9X1F8Q8"/>
<dbReference type="Pfam" id="PF09314">
    <property type="entry name" value="DUF1972"/>
    <property type="match status" value="1"/>
</dbReference>
<dbReference type="GO" id="GO:0016757">
    <property type="term" value="F:glycosyltransferase activity"/>
    <property type="evidence" value="ECO:0007669"/>
    <property type="project" value="TreeGrafter"/>
</dbReference>
<feature type="domain" description="DUF1972" evidence="1">
    <location>
        <begin position="112"/>
        <end position="173"/>
    </location>
</feature>